<evidence type="ECO:0000313" key="2">
    <source>
        <dbReference type="EMBL" id="MBO8432461.1"/>
    </source>
</evidence>
<feature type="chain" id="PRO_5038933597" description="Lipoprotein" evidence="1">
    <location>
        <begin position="19"/>
        <end position="176"/>
    </location>
</feature>
<organism evidence="2 3">
    <name type="scientific">Candidatus Pullibacteroides excrementavium</name>
    <dbReference type="NCBI Taxonomy" id="2840905"/>
    <lineage>
        <taxon>Bacteria</taxon>
        <taxon>Pseudomonadati</taxon>
        <taxon>Bacteroidota</taxon>
        <taxon>Bacteroidia</taxon>
        <taxon>Bacteroidales</taxon>
        <taxon>Candidatus Pullibacteroides</taxon>
    </lineage>
</organism>
<evidence type="ECO:0008006" key="4">
    <source>
        <dbReference type="Google" id="ProtNLM"/>
    </source>
</evidence>
<accession>A0A9D9DRQ4</accession>
<protein>
    <recommendedName>
        <fullName evidence="4">Lipoprotein</fullName>
    </recommendedName>
</protein>
<feature type="signal peptide" evidence="1">
    <location>
        <begin position="1"/>
        <end position="18"/>
    </location>
</feature>
<dbReference type="EMBL" id="JADIMZ010000061">
    <property type="protein sequence ID" value="MBO8432461.1"/>
    <property type="molecule type" value="Genomic_DNA"/>
</dbReference>
<gene>
    <name evidence="2" type="ORF">IAB08_04100</name>
</gene>
<keyword evidence="1" id="KW-0732">Signal</keyword>
<dbReference type="AlphaFoldDB" id="A0A9D9DRQ4"/>
<reference evidence="2" key="1">
    <citation type="submission" date="2020-10" db="EMBL/GenBank/DDBJ databases">
        <authorList>
            <person name="Gilroy R."/>
        </authorList>
    </citation>
    <scope>NUCLEOTIDE SEQUENCE</scope>
    <source>
        <strain evidence="2">2889</strain>
    </source>
</reference>
<reference evidence="2" key="2">
    <citation type="journal article" date="2021" name="PeerJ">
        <title>Extensive microbial diversity within the chicken gut microbiome revealed by metagenomics and culture.</title>
        <authorList>
            <person name="Gilroy R."/>
            <person name="Ravi A."/>
            <person name="Getino M."/>
            <person name="Pursley I."/>
            <person name="Horton D.L."/>
            <person name="Alikhan N.F."/>
            <person name="Baker D."/>
            <person name="Gharbi K."/>
            <person name="Hall N."/>
            <person name="Watson M."/>
            <person name="Adriaenssens E.M."/>
            <person name="Foster-Nyarko E."/>
            <person name="Jarju S."/>
            <person name="Secka A."/>
            <person name="Antonio M."/>
            <person name="Oren A."/>
            <person name="Chaudhuri R.R."/>
            <person name="La Ragione R."/>
            <person name="Hildebrand F."/>
            <person name="Pallen M.J."/>
        </authorList>
    </citation>
    <scope>NUCLEOTIDE SEQUENCE</scope>
    <source>
        <strain evidence="2">2889</strain>
    </source>
</reference>
<name>A0A9D9DRQ4_9BACT</name>
<comment type="caution">
    <text evidence="2">The sequence shown here is derived from an EMBL/GenBank/DDBJ whole genome shotgun (WGS) entry which is preliminary data.</text>
</comment>
<proteinExistence type="predicted"/>
<evidence type="ECO:0000256" key="1">
    <source>
        <dbReference type="SAM" id="SignalP"/>
    </source>
</evidence>
<dbReference type="Proteomes" id="UP000823612">
    <property type="component" value="Unassembled WGS sequence"/>
</dbReference>
<sequence>MKKKCFLGLLGMSLALFACTSESSGVEGNDEDGNIEAVARWVVGEEAKGGGNVISLQTRAGHTEENCDGSCNEDKRCQHVDCQGSGRECHVEGGLELEPMFPKAKELQGIRYVGRCLYPEDISDYETFAMPARSFKIEGETRWINIPPQILERDSRTHCFVVKNITFTDMPIYKNV</sequence>
<evidence type="ECO:0000313" key="3">
    <source>
        <dbReference type="Proteomes" id="UP000823612"/>
    </source>
</evidence>
<dbReference type="PROSITE" id="PS51257">
    <property type="entry name" value="PROKAR_LIPOPROTEIN"/>
    <property type="match status" value="1"/>
</dbReference>